<organism evidence="3">
    <name type="scientific">Schizophyllum commune (strain H4-8 / FGSC 9210)</name>
    <name type="common">Split gill fungus</name>
    <dbReference type="NCBI Taxonomy" id="578458"/>
    <lineage>
        <taxon>Eukaryota</taxon>
        <taxon>Fungi</taxon>
        <taxon>Dikarya</taxon>
        <taxon>Basidiomycota</taxon>
        <taxon>Agaricomycotina</taxon>
        <taxon>Agaricomycetes</taxon>
        <taxon>Agaricomycetidae</taxon>
        <taxon>Agaricales</taxon>
        <taxon>Schizophyllaceae</taxon>
        <taxon>Schizophyllum</taxon>
    </lineage>
</organism>
<name>D8PYG9_SCHCM</name>
<gene>
    <name evidence="2" type="ORF">SCHCODRAFT_106374</name>
</gene>
<proteinExistence type="predicted"/>
<dbReference type="EMBL" id="GL377304">
    <property type="protein sequence ID" value="EFI99257.1"/>
    <property type="molecule type" value="Genomic_DNA"/>
</dbReference>
<feature type="compositionally biased region" description="Polar residues" evidence="1">
    <location>
        <begin position="137"/>
        <end position="152"/>
    </location>
</feature>
<dbReference type="InParanoid" id="D8PYG9"/>
<reference evidence="2 3" key="1">
    <citation type="journal article" date="2010" name="Nat. Biotechnol.">
        <title>Genome sequence of the model mushroom Schizophyllum commune.</title>
        <authorList>
            <person name="Ohm R.A."/>
            <person name="de Jong J.F."/>
            <person name="Lugones L.G."/>
            <person name="Aerts A."/>
            <person name="Kothe E."/>
            <person name="Stajich J.E."/>
            <person name="de Vries R.P."/>
            <person name="Record E."/>
            <person name="Levasseur A."/>
            <person name="Baker S.E."/>
            <person name="Bartholomew K.A."/>
            <person name="Coutinho P.M."/>
            <person name="Erdmann S."/>
            <person name="Fowler T.J."/>
            <person name="Gathman A.C."/>
            <person name="Lombard V."/>
            <person name="Henrissat B."/>
            <person name="Knabe N."/>
            <person name="Kuees U."/>
            <person name="Lilly W.W."/>
            <person name="Lindquist E."/>
            <person name="Lucas S."/>
            <person name="Magnuson J.K."/>
            <person name="Piumi F."/>
            <person name="Raudaskoski M."/>
            <person name="Salamov A."/>
            <person name="Schmutz J."/>
            <person name="Schwarze F.W.M.R."/>
            <person name="vanKuyk P.A."/>
            <person name="Horton J.S."/>
            <person name="Grigoriev I.V."/>
            <person name="Woesten H.A.B."/>
        </authorList>
    </citation>
    <scope>NUCLEOTIDE SEQUENCE [LARGE SCALE GENOMIC DNA]</scope>
    <source>
        <strain evidence="3">H4-8 / FGSC 9210</strain>
    </source>
</reference>
<dbReference type="KEGG" id="scm:SCHCO_02663836"/>
<evidence type="ECO:0000313" key="2">
    <source>
        <dbReference type="EMBL" id="EFI99257.1"/>
    </source>
</evidence>
<dbReference type="Gene3D" id="3.60.130.30">
    <property type="match status" value="1"/>
</dbReference>
<feature type="compositionally biased region" description="Polar residues" evidence="1">
    <location>
        <begin position="100"/>
        <end position="110"/>
    </location>
</feature>
<feature type="compositionally biased region" description="Polar residues" evidence="1">
    <location>
        <begin position="65"/>
        <end position="79"/>
    </location>
</feature>
<dbReference type="OrthoDB" id="2948070at2759"/>
<dbReference type="RefSeq" id="XP_003034160.1">
    <property type="nucleotide sequence ID" value="XM_003034114.1"/>
</dbReference>
<dbReference type="AlphaFoldDB" id="D8PYG9"/>
<feature type="region of interest" description="Disordered" evidence="1">
    <location>
        <begin position="1"/>
        <end position="206"/>
    </location>
</feature>
<evidence type="ECO:0000313" key="3">
    <source>
        <dbReference type="Proteomes" id="UP000007431"/>
    </source>
</evidence>
<feature type="non-terminal residue" evidence="2">
    <location>
        <position position="525"/>
    </location>
</feature>
<dbReference type="GeneID" id="9592316"/>
<dbReference type="eggNOG" id="ENOG502QU1V">
    <property type="taxonomic scope" value="Eukaryota"/>
</dbReference>
<dbReference type="Proteomes" id="UP000007431">
    <property type="component" value="Unassembled WGS sequence"/>
</dbReference>
<evidence type="ECO:0000256" key="1">
    <source>
        <dbReference type="SAM" id="MobiDB-lite"/>
    </source>
</evidence>
<keyword evidence="3" id="KW-1185">Reference proteome</keyword>
<sequence length="525" mass="57754">MSRQSRASRQREVTVPPRLEPRSSIFRQRIAEDTGRHPGAPHPQDDDDVEMPSAEVFTTPPPDTAESTAGSSARPTTVDTSRRRRGGQKSKSNIIGDDPASTSTQPSSGRQGRPKVGNLGAARTRTRQQAMHVGHVATQSSEVLSSDATSPSDVGKERQIRAQKRGRSRIGEDDTSISRSLAEARSEQSRKRTRTSTSAEHEDEVGRLHEDMFAQISQNSSLDLICNLGAARARELCAYSAADEERDFAVSSVQVHFSKGKLVKPPKPSSLAPLLWDDATPRRFLDKTGTALVVHLPGLLTVEAHARATTTLMELAKSHPELVELGHANNRKEYRSEQGRVSGKLALFKASKPGDPSDRLPVASASIASGPTRYRDMHELLRTLRLVSDPVDAALQAVDAIQYTAFRELNDRLESKCAYMLALNSVDPIVFSNRAIDFNRRASGHINKDIHPNSWVSLTAVGDFKQGSMYIPGLNLRLRLEPRDAVLFRGHALKYEVGDWNHGQLITIVDSTDQFLWDSVSLNCP</sequence>
<accession>D8PYG9</accession>
<dbReference type="VEuPathDB" id="FungiDB:SCHCODRAFT_02663836"/>
<protein>
    <submittedName>
        <fullName evidence="2">Uncharacterized protein</fullName>
    </submittedName>
</protein>
<dbReference type="HOGENOM" id="CLU_518907_0_0_1"/>